<dbReference type="PANTHER" id="PTHR47371:SF3">
    <property type="entry name" value="PHOSPHOGLYCEROL TRANSFERASE I"/>
    <property type="match status" value="1"/>
</dbReference>
<gene>
    <name evidence="8" type="ORF">RHODGE_RHODGE_04661</name>
</gene>
<evidence type="ECO:0000259" key="7">
    <source>
        <dbReference type="Pfam" id="PF00884"/>
    </source>
</evidence>
<dbReference type="SUPFAM" id="SSF53649">
    <property type="entry name" value="Alkaline phosphatase-like"/>
    <property type="match status" value="1"/>
</dbReference>
<evidence type="ECO:0000313" key="8">
    <source>
        <dbReference type="EMBL" id="VCU11448.1"/>
    </source>
</evidence>
<evidence type="ECO:0000256" key="4">
    <source>
        <dbReference type="ARBA" id="ARBA00022989"/>
    </source>
</evidence>
<evidence type="ECO:0000256" key="6">
    <source>
        <dbReference type="SAM" id="Phobius"/>
    </source>
</evidence>
<dbReference type="Pfam" id="PF00884">
    <property type="entry name" value="Sulfatase"/>
    <property type="match status" value="1"/>
</dbReference>
<feature type="transmembrane region" description="Helical" evidence="6">
    <location>
        <begin position="174"/>
        <end position="192"/>
    </location>
</feature>
<accession>A0A447D1N8</accession>
<organism evidence="8 9">
    <name type="scientific">Rhodoplanes serenus</name>
    <dbReference type="NCBI Taxonomy" id="200615"/>
    <lineage>
        <taxon>Bacteria</taxon>
        <taxon>Pseudomonadati</taxon>
        <taxon>Pseudomonadota</taxon>
        <taxon>Alphaproteobacteria</taxon>
        <taxon>Hyphomicrobiales</taxon>
        <taxon>Nitrobacteraceae</taxon>
        <taxon>Rhodoplanes</taxon>
    </lineage>
</organism>
<feature type="transmembrane region" description="Helical" evidence="6">
    <location>
        <begin position="276"/>
        <end position="295"/>
    </location>
</feature>
<keyword evidence="3 6" id="KW-0812">Transmembrane</keyword>
<protein>
    <recommendedName>
        <fullName evidence="7">Sulfatase N-terminal domain-containing protein</fullName>
    </recommendedName>
</protein>
<dbReference type="AlphaFoldDB" id="A0A447D1N8"/>
<feature type="transmembrane region" description="Helical" evidence="6">
    <location>
        <begin position="139"/>
        <end position="162"/>
    </location>
</feature>
<proteinExistence type="predicted"/>
<dbReference type="InterPro" id="IPR017850">
    <property type="entry name" value="Alkaline_phosphatase_core_sf"/>
</dbReference>
<feature type="transmembrane region" description="Helical" evidence="6">
    <location>
        <begin position="65"/>
        <end position="84"/>
    </location>
</feature>
<evidence type="ECO:0000256" key="5">
    <source>
        <dbReference type="ARBA" id="ARBA00023136"/>
    </source>
</evidence>
<dbReference type="InterPro" id="IPR000917">
    <property type="entry name" value="Sulfatase_N"/>
</dbReference>
<sequence length="704" mass="75280">MTVESALPILSVLLPLVMLGSLARRLGAIDNRRRRGERAVVAVLVFAATTAVLQRPILASVVTDLTVATIVAAPGLIAAGRAVLRGRPRADAPIGSRSAARAAAGVAARLALLAAALWWEPPAGALGAWIGAAPGLPAAVALAAAITPHLGWLVAAAVGYVVARRLARSEPAAVDRHFALAVVVLLWAVVLVVGGRPATAAVAVAETVALLAALSAEKHRYTHMNLHAYDLVAFLRDRTALRFLIDAQRPLVVRMLGRLGLAFGLVGAVALVEPVAIGPTSAAWLVAVAAVLVVTTRRRLPLRDFLVHFSRPVHVARLFETVTDAGRAWWRGGVLEIAASPSLPPLPPFPPPSAPAPIARAETPPDIVLILNESTFPPWLYVDGACDPEVAAFFRSADGRTRGLRVETFGGMSWKTEFSAMTGIPAGAYGAFGTHVFHWATGHIRHSLPGVLATHGYRGAVLYPSAGDFAGADGFYASIGIDTMLDRAALGLGSDWAPDRVYLDRGLAWLRRHAETGGGPAFLFVLTMANHAPHDRRYRGDDAPPTEPIADRELDEYLRRLRATVRDYAAFRDALAAALPSRRFVILHFGDHQPPFTAGLLGHHTPWGSVPEQFPREHLAYRTYVAIDGVNRVPTIAPDLPDEIEIAYLGTVVLEAAGLPLDPLHALRRDLMRRHGGALWFADGGRLAAAINRRMLERGLLVRH</sequence>
<feature type="transmembrane region" description="Helical" evidence="6">
    <location>
        <begin position="251"/>
        <end position="270"/>
    </location>
</feature>
<dbReference type="RefSeq" id="WP_129611416.1">
    <property type="nucleotide sequence ID" value="NZ_UWOC01000201.1"/>
</dbReference>
<dbReference type="InterPro" id="IPR050448">
    <property type="entry name" value="OpgB/LTA_synthase_biosynth"/>
</dbReference>
<keyword evidence="9" id="KW-1185">Reference proteome</keyword>
<evidence type="ECO:0000313" key="9">
    <source>
        <dbReference type="Proteomes" id="UP000289200"/>
    </source>
</evidence>
<feature type="transmembrane region" description="Helical" evidence="6">
    <location>
        <begin position="6"/>
        <end position="27"/>
    </location>
</feature>
<dbReference type="OrthoDB" id="8173797at2"/>
<comment type="subcellular location">
    <subcellularLocation>
        <location evidence="1">Cell membrane</location>
        <topology evidence="1">Multi-pass membrane protein</topology>
    </subcellularLocation>
</comment>
<keyword evidence="2" id="KW-1003">Cell membrane</keyword>
<dbReference type="Proteomes" id="UP000289200">
    <property type="component" value="Unassembled WGS sequence"/>
</dbReference>
<reference evidence="9" key="1">
    <citation type="submission" date="2018-10" db="EMBL/GenBank/DDBJ databases">
        <authorList>
            <person name="Peiro R."/>
            <person name="Begona"/>
            <person name="Cbmso G."/>
            <person name="Lopez M."/>
            <person name="Gonzalez S."/>
            <person name="Sacristan E."/>
            <person name="Castillo E."/>
        </authorList>
    </citation>
    <scope>NUCLEOTIDE SEQUENCE [LARGE SCALE GENOMIC DNA]</scope>
</reference>
<feature type="domain" description="Sulfatase N-terminal" evidence="7">
    <location>
        <begin position="365"/>
        <end position="607"/>
    </location>
</feature>
<keyword evidence="4 6" id="KW-1133">Transmembrane helix</keyword>
<name>A0A447D1N8_9BRAD</name>
<evidence type="ECO:0000256" key="3">
    <source>
        <dbReference type="ARBA" id="ARBA00022692"/>
    </source>
</evidence>
<dbReference type="GO" id="GO:0005886">
    <property type="term" value="C:plasma membrane"/>
    <property type="evidence" value="ECO:0007669"/>
    <property type="project" value="UniProtKB-SubCell"/>
</dbReference>
<feature type="transmembrane region" description="Helical" evidence="6">
    <location>
        <begin position="99"/>
        <end position="119"/>
    </location>
</feature>
<dbReference type="EMBL" id="UWOC01000201">
    <property type="protein sequence ID" value="VCU11448.1"/>
    <property type="molecule type" value="Genomic_DNA"/>
</dbReference>
<feature type="transmembrane region" description="Helical" evidence="6">
    <location>
        <begin position="39"/>
        <end position="59"/>
    </location>
</feature>
<dbReference type="Gene3D" id="3.40.720.10">
    <property type="entry name" value="Alkaline Phosphatase, subunit A"/>
    <property type="match status" value="1"/>
</dbReference>
<keyword evidence="5 6" id="KW-0472">Membrane</keyword>
<evidence type="ECO:0000256" key="2">
    <source>
        <dbReference type="ARBA" id="ARBA00022475"/>
    </source>
</evidence>
<dbReference type="PANTHER" id="PTHR47371">
    <property type="entry name" value="LIPOTEICHOIC ACID SYNTHASE"/>
    <property type="match status" value="1"/>
</dbReference>
<comment type="caution">
    <text evidence="8">The sequence shown here is derived from an EMBL/GenBank/DDBJ whole genome shotgun (WGS) entry which is preliminary data.</text>
</comment>
<evidence type="ECO:0000256" key="1">
    <source>
        <dbReference type="ARBA" id="ARBA00004651"/>
    </source>
</evidence>